<dbReference type="EMBL" id="BSNS01000001">
    <property type="protein sequence ID" value="GLQ52820.1"/>
    <property type="molecule type" value="Genomic_DNA"/>
</dbReference>
<dbReference type="Proteomes" id="UP001156691">
    <property type="component" value="Unassembled WGS sequence"/>
</dbReference>
<evidence type="ECO:0000313" key="2">
    <source>
        <dbReference type="Proteomes" id="UP001156691"/>
    </source>
</evidence>
<sequence>MGYVMEREGPAAAAAGPFYFARRSLAVSIGVTASHREINLGGFIPQVTYQYARQFSMSASSTTIATM</sequence>
<evidence type="ECO:0000313" key="1">
    <source>
        <dbReference type="EMBL" id="GLQ52820.1"/>
    </source>
</evidence>
<comment type="caution">
    <text evidence="1">The sequence shown here is derived from an EMBL/GenBank/DDBJ whole genome shotgun (WGS) entry which is preliminary data.</text>
</comment>
<protein>
    <submittedName>
        <fullName evidence="1">Uncharacterized protein</fullName>
    </submittedName>
</protein>
<organism evidence="1 2">
    <name type="scientific">Devosia nitrariae</name>
    <dbReference type="NCBI Taxonomy" id="2071872"/>
    <lineage>
        <taxon>Bacteria</taxon>
        <taxon>Pseudomonadati</taxon>
        <taxon>Pseudomonadota</taxon>
        <taxon>Alphaproteobacteria</taxon>
        <taxon>Hyphomicrobiales</taxon>
        <taxon>Devosiaceae</taxon>
        <taxon>Devosia</taxon>
    </lineage>
</organism>
<proteinExistence type="predicted"/>
<gene>
    <name evidence="1" type="ORF">GCM10010862_00780</name>
</gene>
<accession>A0ABQ5VYE3</accession>
<name>A0ABQ5VYE3_9HYPH</name>
<reference evidence="2" key="1">
    <citation type="journal article" date="2019" name="Int. J. Syst. Evol. Microbiol.">
        <title>The Global Catalogue of Microorganisms (GCM) 10K type strain sequencing project: providing services to taxonomists for standard genome sequencing and annotation.</title>
        <authorList>
            <consortium name="The Broad Institute Genomics Platform"/>
            <consortium name="The Broad Institute Genome Sequencing Center for Infectious Disease"/>
            <person name="Wu L."/>
            <person name="Ma J."/>
        </authorList>
    </citation>
    <scope>NUCLEOTIDE SEQUENCE [LARGE SCALE GENOMIC DNA]</scope>
    <source>
        <strain evidence="2">NBRC 112416</strain>
    </source>
</reference>
<keyword evidence="2" id="KW-1185">Reference proteome</keyword>